<dbReference type="InterPro" id="IPR036638">
    <property type="entry name" value="HLH_DNA-bd_sf"/>
</dbReference>
<feature type="region of interest" description="Disordered" evidence="12">
    <location>
        <begin position="202"/>
        <end position="252"/>
    </location>
</feature>
<dbReference type="GO" id="GO:0005634">
    <property type="term" value="C:nucleus"/>
    <property type="evidence" value="ECO:0007669"/>
    <property type="project" value="UniProtKB-SubCell"/>
</dbReference>
<dbReference type="GO" id="GO:0005789">
    <property type="term" value="C:endoplasmic reticulum membrane"/>
    <property type="evidence" value="ECO:0007669"/>
    <property type="project" value="UniProtKB-SubCell"/>
</dbReference>
<dbReference type="GO" id="GO:0046983">
    <property type="term" value="F:protein dimerization activity"/>
    <property type="evidence" value="ECO:0007669"/>
    <property type="project" value="InterPro"/>
</dbReference>
<feature type="domain" description="BHLH" evidence="13">
    <location>
        <begin position="246"/>
        <end position="295"/>
    </location>
</feature>
<dbReference type="AlphaFoldDB" id="A0AAV7JWG9"/>
<name>A0AAV7JWG9_9METZ</name>
<keyword evidence="6" id="KW-0805">Transcription regulation</keyword>
<gene>
    <name evidence="14" type="ORF">LOD99_4176</name>
</gene>
<evidence type="ECO:0000256" key="8">
    <source>
        <dbReference type="ARBA" id="ARBA00023136"/>
    </source>
</evidence>
<dbReference type="InterPro" id="IPR011598">
    <property type="entry name" value="bHLH_dom"/>
</dbReference>
<dbReference type="GO" id="GO:0000978">
    <property type="term" value="F:RNA polymerase II cis-regulatory region sequence-specific DNA binding"/>
    <property type="evidence" value="ECO:0007669"/>
    <property type="project" value="TreeGrafter"/>
</dbReference>
<evidence type="ECO:0000313" key="14">
    <source>
        <dbReference type="EMBL" id="KAI6652790.1"/>
    </source>
</evidence>
<dbReference type="PANTHER" id="PTHR46062">
    <property type="entry name" value="STEROL REGULATORY ELEMENT-BINDING PROTEIN"/>
    <property type="match status" value="1"/>
</dbReference>
<evidence type="ECO:0000256" key="3">
    <source>
        <dbReference type="ARBA" id="ARBA00022692"/>
    </source>
</evidence>
<evidence type="ECO:0000259" key="13">
    <source>
        <dbReference type="PROSITE" id="PS50888"/>
    </source>
</evidence>
<feature type="compositionally biased region" description="Basic and acidic residues" evidence="12">
    <location>
        <begin position="236"/>
        <end position="246"/>
    </location>
</feature>
<evidence type="ECO:0000256" key="5">
    <source>
        <dbReference type="ARBA" id="ARBA00022989"/>
    </source>
</evidence>
<organism evidence="14 15">
    <name type="scientific">Oopsacas minuta</name>
    <dbReference type="NCBI Taxonomy" id="111878"/>
    <lineage>
        <taxon>Eukaryota</taxon>
        <taxon>Metazoa</taxon>
        <taxon>Porifera</taxon>
        <taxon>Hexactinellida</taxon>
        <taxon>Hexasterophora</taxon>
        <taxon>Lyssacinosida</taxon>
        <taxon>Leucopsacidae</taxon>
        <taxon>Oopsacas</taxon>
    </lineage>
</organism>
<keyword evidence="15" id="KW-1185">Reference proteome</keyword>
<dbReference type="GO" id="GO:0000981">
    <property type="term" value="F:DNA-binding transcription factor activity, RNA polymerase II-specific"/>
    <property type="evidence" value="ECO:0007669"/>
    <property type="project" value="TreeGrafter"/>
</dbReference>
<dbReference type="EMBL" id="JAKMXF010000297">
    <property type="protein sequence ID" value="KAI6652790.1"/>
    <property type="molecule type" value="Genomic_DNA"/>
</dbReference>
<keyword evidence="8" id="KW-0472">Membrane</keyword>
<keyword evidence="7" id="KW-0238">DNA-binding</keyword>
<dbReference type="SUPFAM" id="SSF47459">
    <property type="entry name" value="HLH, helix-loop-helix DNA-binding domain"/>
    <property type="match status" value="1"/>
</dbReference>
<feature type="compositionally biased region" description="Polar residues" evidence="12">
    <location>
        <begin position="216"/>
        <end position="234"/>
    </location>
</feature>
<dbReference type="PROSITE" id="PS50888">
    <property type="entry name" value="BHLH"/>
    <property type="match status" value="1"/>
</dbReference>
<feature type="compositionally biased region" description="Basic residues" evidence="12">
    <location>
        <begin position="205"/>
        <end position="214"/>
    </location>
</feature>
<evidence type="ECO:0000256" key="4">
    <source>
        <dbReference type="ARBA" id="ARBA00022824"/>
    </source>
</evidence>
<keyword evidence="3" id="KW-0812">Transmembrane</keyword>
<evidence type="ECO:0000256" key="7">
    <source>
        <dbReference type="ARBA" id="ARBA00023125"/>
    </source>
</evidence>
<comment type="subcellular location">
    <subcellularLocation>
        <location evidence="2">Endoplasmic reticulum membrane</location>
        <topology evidence="2">Multi-pass membrane protein</topology>
    </subcellularLocation>
    <subcellularLocation>
        <location evidence="1">Nucleus</location>
    </subcellularLocation>
</comment>
<evidence type="ECO:0000256" key="11">
    <source>
        <dbReference type="SAM" id="Coils"/>
    </source>
</evidence>
<feature type="coiled-coil region" evidence="11">
    <location>
        <begin position="285"/>
        <end position="312"/>
    </location>
</feature>
<dbReference type="Gene3D" id="4.10.280.10">
    <property type="entry name" value="Helix-loop-helix DNA-binding domain"/>
    <property type="match status" value="1"/>
</dbReference>
<evidence type="ECO:0000256" key="1">
    <source>
        <dbReference type="ARBA" id="ARBA00004123"/>
    </source>
</evidence>
<keyword evidence="11" id="KW-0175">Coiled coil</keyword>
<evidence type="ECO:0000313" key="15">
    <source>
        <dbReference type="Proteomes" id="UP001165289"/>
    </source>
</evidence>
<comment type="caution">
    <text evidence="14">The sequence shown here is derived from an EMBL/GenBank/DDBJ whole genome shotgun (WGS) entry which is preliminary data.</text>
</comment>
<reference evidence="14 15" key="1">
    <citation type="journal article" date="2023" name="BMC Biol.">
        <title>The compact genome of the sponge Oopsacas minuta (Hexactinellida) is lacking key metazoan core genes.</title>
        <authorList>
            <person name="Santini S."/>
            <person name="Schenkelaars Q."/>
            <person name="Jourda C."/>
            <person name="Duchesne M."/>
            <person name="Belahbib H."/>
            <person name="Rocher C."/>
            <person name="Selva M."/>
            <person name="Riesgo A."/>
            <person name="Vervoort M."/>
            <person name="Leys S.P."/>
            <person name="Kodjabachian L."/>
            <person name="Le Bivic A."/>
            <person name="Borchiellini C."/>
            <person name="Claverie J.M."/>
            <person name="Renard E."/>
        </authorList>
    </citation>
    <scope>NUCLEOTIDE SEQUENCE [LARGE SCALE GENOMIC DNA]</scope>
    <source>
        <strain evidence="14">SPO-2</strain>
    </source>
</reference>
<dbReference type="SMART" id="SM00353">
    <property type="entry name" value="HLH"/>
    <property type="match status" value="1"/>
</dbReference>
<dbReference type="Pfam" id="PF00010">
    <property type="entry name" value="HLH"/>
    <property type="match status" value="1"/>
</dbReference>
<sequence length="883" mass="100169">MNSSTISFSPDSSGSDTIDWLTNREVLPYPDPDSGVQTDVDYSRSCALDSELLSEFLQPDKQIDNQCAATYQMGSHPSYTHHSPTEYDHMAPYPQNSSTVVPYQFDSEQYRLVHMHREYQKMLLDVEKKIIENKISKIDQANHTDQIITCQDPFSVPISAPSEIVSDKQSQIFPIFGSEVTLPDPRSPLVDFIPKESQVPVTHTRVSKTHKVPIRRNSSSRVQPYTSPTSTAVSSDMREGTGEGVKKRQSHNAIEERYRKRINSKIQELKSIVAPDEPLPKSNILAKALIYIRDLEERNRCLEERVTELNGYGHSSNSSESSPPIMTSSPPALESTVIPNKYFPAHKVPRINNSVKIFCCLFTIVLCLCAPDPVSLWELPSAFASRDQFGGLGSAVFRSRTLLYLSESSVGTSLRQSSSLIHPFSLLSWSVRFSLISLSLIVLVYSAKLLFPRSLSADHSQFIKLTGQAGVEFREKRFDHSLYLLRIAFEELGFYLELSMPRLVLSLLLEAGYLCALRFIRYTYLRFFTPCQRETELNLTLLREIILSLHLSQRVQTAKRCSLSCIYSSLTAHTLAQCYISTLPLYLVQYSQQSLLQLLDKKSEYLTERVIIAVLKLSVGSTDTVTSDTCSRHELSLWRNNPQTEEWDIDREIQTQVFCFELSVLLQSTISLQHTQKQDSIHAQRFSSHIQSLPPSTGELTHWWATVGVMASEWKRGIASDQQTYSNFFKNVPSSLINSSLVLPKALLLTSRFRISVHSSPLHRPALLVRVSQEATELIWSSYQHDDVKTDSKDLFLLLQALCCKWVLDGLIQLWKKSGNTHYDIFQSYLSGIFLLEKLADSHPFLTELLSYQTSLSFSLSNSNPCQSDRQLDTIRQNSILSY</sequence>
<keyword evidence="9" id="KW-0804">Transcription</keyword>
<evidence type="ECO:0000256" key="2">
    <source>
        <dbReference type="ARBA" id="ARBA00004477"/>
    </source>
</evidence>
<evidence type="ECO:0000256" key="9">
    <source>
        <dbReference type="ARBA" id="ARBA00023163"/>
    </source>
</evidence>
<keyword evidence="5" id="KW-1133">Transmembrane helix</keyword>
<evidence type="ECO:0000256" key="10">
    <source>
        <dbReference type="ARBA" id="ARBA00023242"/>
    </source>
</evidence>
<keyword evidence="10" id="KW-0539">Nucleus</keyword>
<dbReference type="Proteomes" id="UP001165289">
    <property type="component" value="Unassembled WGS sequence"/>
</dbReference>
<evidence type="ECO:0000256" key="6">
    <source>
        <dbReference type="ARBA" id="ARBA00023015"/>
    </source>
</evidence>
<dbReference type="PANTHER" id="PTHR46062:SF1">
    <property type="entry name" value="LP12374P"/>
    <property type="match status" value="1"/>
</dbReference>
<accession>A0AAV7JWG9</accession>
<protein>
    <submittedName>
        <fullName evidence="14">Sterol regulatory element-binding protein (SREBP), bHLH domain containing transcription factor</fullName>
    </submittedName>
</protein>
<evidence type="ECO:0000256" key="12">
    <source>
        <dbReference type="SAM" id="MobiDB-lite"/>
    </source>
</evidence>
<proteinExistence type="predicted"/>
<keyword evidence="4" id="KW-0256">Endoplasmic reticulum</keyword>